<feature type="domain" description="HTH araC/xylS-type" evidence="5">
    <location>
        <begin position="663"/>
        <end position="762"/>
    </location>
</feature>
<dbReference type="PROSITE" id="PS00041">
    <property type="entry name" value="HTH_ARAC_FAMILY_1"/>
    <property type="match status" value="1"/>
</dbReference>
<dbReference type="PANTHER" id="PTHR43280:SF28">
    <property type="entry name" value="HTH-TYPE TRANSCRIPTIONAL ACTIVATOR RHAS"/>
    <property type="match status" value="1"/>
</dbReference>
<dbReference type="EMBL" id="JACXIZ010000007">
    <property type="protein sequence ID" value="MBD2844046.1"/>
    <property type="molecule type" value="Genomic_DNA"/>
</dbReference>
<dbReference type="PRINTS" id="PR00032">
    <property type="entry name" value="HTHARAC"/>
</dbReference>
<dbReference type="PANTHER" id="PTHR43280">
    <property type="entry name" value="ARAC-FAMILY TRANSCRIPTIONAL REGULATOR"/>
    <property type="match status" value="1"/>
</dbReference>
<keyword evidence="2" id="KW-0238">DNA-binding</keyword>
<dbReference type="Pfam" id="PF12833">
    <property type="entry name" value="HTH_18"/>
    <property type="match status" value="1"/>
</dbReference>
<feature type="transmembrane region" description="Helical" evidence="4">
    <location>
        <begin position="294"/>
        <end position="313"/>
    </location>
</feature>
<dbReference type="SUPFAM" id="SSF46689">
    <property type="entry name" value="Homeodomain-like"/>
    <property type="match status" value="1"/>
</dbReference>
<proteinExistence type="predicted"/>
<dbReference type="GO" id="GO:0043565">
    <property type="term" value="F:sequence-specific DNA binding"/>
    <property type="evidence" value="ECO:0007669"/>
    <property type="project" value="InterPro"/>
</dbReference>
<reference evidence="6" key="1">
    <citation type="submission" date="2020-09" db="EMBL/GenBank/DDBJ databases">
        <title>A novel bacterium of genus Paenibacillus, isolated from South China Sea.</title>
        <authorList>
            <person name="Huang H."/>
            <person name="Mo K."/>
            <person name="Hu Y."/>
        </authorList>
    </citation>
    <scope>NUCLEOTIDE SEQUENCE</scope>
    <source>
        <strain evidence="6">IB182496</strain>
    </source>
</reference>
<dbReference type="GO" id="GO:0003700">
    <property type="term" value="F:DNA-binding transcription factor activity"/>
    <property type="evidence" value="ECO:0007669"/>
    <property type="project" value="InterPro"/>
</dbReference>
<comment type="caution">
    <text evidence="6">The sequence shown here is derived from an EMBL/GenBank/DDBJ whole genome shotgun (WGS) entry which is preliminary data.</text>
</comment>
<organism evidence="6 7">
    <name type="scientific">Paenibacillus sabuli</name>
    <dbReference type="NCBI Taxonomy" id="2772509"/>
    <lineage>
        <taxon>Bacteria</taxon>
        <taxon>Bacillati</taxon>
        <taxon>Bacillota</taxon>
        <taxon>Bacilli</taxon>
        <taxon>Bacillales</taxon>
        <taxon>Paenibacillaceae</taxon>
        <taxon>Paenibacillus</taxon>
    </lineage>
</organism>
<name>A0A927BNZ0_9BACL</name>
<dbReference type="Proteomes" id="UP000621560">
    <property type="component" value="Unassembled WGS sequence"/>
</dbReference>
<keyword evidence="1" id="KW-0805">Transcription regulation</keyword>
<evidence type="ECO:0000313" key="6">
    <source>
        <dbReference type="EMBL" id="MBD2844046.1"/>
    </source>
</evidence>
<evidence type="ECO:0000259" key="5">
    <source>
        <dbReference type="PROSITE" id="PS01124"/>
    </source>
</evidence>
<keyword evidence="4" id="KW-0812">Transmembrane</keyword>
<feature type="transmembrane region" description="Helical" evidence="4">
    <location>
        <begin position="20"/>
        <end position="38"/>
    </location>
</feature>
<dbReference type="Gene3D" id="1.10.10.60">
    <property type="entry name" value="Homeodomain-like"/>
    <property type="match status" value="2"/>
</dbReference>
<evidence type="ECO:0000256" key="3">
    <source>
        <dbReference type="ARBA" id="ARBA00023163"/>
    </source>
</evidence>
<keyword evidence="3" id="KW-0804">Transcription</keyword>
<accession>A0A927BNZ0</accession>
<evidence type="ECO:0000256" key="4">
    <source>
        <dbReference type="SAM" id="Phobius"/>
    </source>
</evidence>
<dbReference type="InterPro" id="IPR020449">
    <property type="entry name" value="Tscrpt_reg_AraC-type_HTH"/>
</dbReference>
<keyword evidence="4" id="KW-0472">Membrane</keyword>
<protein>
    <submittedName>
        <fullName evidence="6">AraC family transcriptional regulator</fullName>
    </submittedName>
</protein>
<dbReference type="AlphaFoldDB" id="A0A927BNZ0"/>
<keyword evidence="4" id="KW-1133">Transmembrane helix</keyword>
<dbReference type="InterPro" id="IPR009057">
    <property type="entry name" value="Homeodomain-like_sf"/>
</dbReference>
<sequence length="764" mass="88316">MMNKKFWLLFRNQSVTLKWSISYLIVLIIPIVFALYLYQDSEKIVREQMNESSAMILKEMKDTFDSQLNEMEKLATQVAFNPKIQMLVSKQASLSPGDEYMLLELLDDFKMYKTANSMVEDFFVYFHHLDLVLSSNNRYRSTLIPVFLNDLDLDAKKWGDLIGSARSGYEALEKTDGSPFIFYKQSLPFRQRSETDVTIATVLDNKSVQSYFEYFQETYNGIVYILNEQNRTMLSSESKPLPFEAAQLMSDTKTFYTDHYAVSYIKSNNTPFTYVSVIPESVFKQKLRAINKTAMIGLGLSIVLGLLMVGWLVRKQYKPVRSIMSLLAKNKQTGREGPDNEWELIESMLGETLQENLAANQRLHRQRKVIESHLFERVIKGRLDNKEMLEDVLSGMDFELVSEDFMIFVMYVEDYELDLGGDQEDGDRDWALVRLILSNITGEWLSPVCRQMTFEVGDLLVGLINVAPSREGLAANGRDQIIAKLKESHKFIQTRFRIQYSVSYSGLHQTVLSIPGAYEEAMQAMEYKFLLGHSQMIDFESFKTSEPDYFYSLEQEQWLVNYIKAGDYESAKKLVNQLVGLFSSADNVSIEVVKCFMFDITSTIIKATTEIQMNKEELVNRTVNDLIHCRTIVDMQAQLLQLLKQMTDFIQDRKSGGDEELKNRVLSFIEERYADNELSVSSIAEYFHKDPVYLSKYFRKYHEAGILDAIHRVRLQAAKSRLLGSDKTIKEIANEIGFYNSNAFIRTFKKYEGITPGKYRESHE</sequence>
<keyword evidence="7" id="KW-1185">Reference proteome</keyword>
<dbReference type="SMART" id="SM00342">
    <property type="entry name" value="HTH_ARAC"/>
    <property type="match status" value="1"/>
</dbReference>
<evidence type="ECO:0000256" key="1">
    <source>
        <dbReference type="ARBA" id="ARBA00023015"/>
    </source>
</evidence>
<evidence type="ECO:0000256" key="2">
    <source>
        <dbReference type="ARBA" id="ARBA00023125"/>
    </source>
</evidence>
<evidence type="ECO:0000313" key="7">
    <source>
        <dbReference type="Proteomes" id="UP000621560"/>
    </source>
</evidence>
<gene>
    <name evidence="6" type="ORF">IDH44_02490</name>
</gene>
<dbReference type="InterPro" id="IPR018062">
    <property type="entry name" value="HTH_AraC-typ_CS"/>
</dbReference>
<dbReference type="PROSITE" id="PS01124">
    <property type="entry name" value="HTH_ARAC_FAMILY_2"/>
    <property type="match status" value="1"/>
</dbReference>
<dbReference type="InterPro" id="IPR018060">
    <property type="entry name" value="HTH_AraC"/>
</dbReference>